<evidence type="ECO:0000313" key="1">
    <source>
        <dbReference type="EMBL" id="ATQ77600.1"/>
    </source>
</evidence>
<reference evidence="1" key="1">
    <citation type="submission" date="2017-10" db="EMBL/GenBank/DDBJ databases">
        <title>Massilia psychrophilum sp. nov., a novel purple-pigmented bacterium isolated from Tianshan glacier, Xinjiang Municipality, China.</title>
        <authorList>
            <person name="Wang H."/>
        </authorList>
    </citation>
    <scope>NUCLEOTIDE SEQUENCE [LARGE SCALE GENOMIC DNA]</scope>
    <source>
        <strain evidence="1">B2</strain>
    </source>
</reference>
<dbReference type="OrthoDB" id="8742995at2"/>
<dbReference type="AlphaFoldDB" id="A0A2D2DRK4"/>
<proteinExistence type="predicted"/>
<keyword evidence="2" id="KW-1185">Reference proteome</keyword>
<name>A0A2D2DRK4_9BURK</name>
<dbReference type="RefSeq" id="WP_099879928.1">
    <property type="nucleotide sequence ID" value="NZ_CP024608.1"/>
</dbReference>
<organism evidence="1 2">
    <name type="scientific">Massilia violaceinigra</name>
    <dbReference type="NCBI Taxonomy" id="2045208"/>
    <lineage>
        <taxon>Bacteria</taxon>
        <taxon>Pseudomonadati</taxon>
        <taxon>Pseudomonadota</taxon>
        <taxon>Betaproteobacteria</taxon>
        <taxon>Burkholderiales</taxon>
        <taxon>Oxalobacteraceae</taxon>
        <taxon>Telluria group</taxon>
        <taxon>Massilia</taxon>
    </lineage>
</organism>
<accession>A0A2D2DRK4</accession>
<gene>
    <name evidence="1" type="ORF">CR152_26175</name>
</gene>
<sequence>MQNLDTSTAIAKPERPTHEELWLLGQAPLQKYLDFADDLCAESPEAIRPALIREWGAANLYYEELARTEAGVADHLDCAALPAAMLPLAEQVCASSQYTRTFNSLPTRIAMVELGRMVVCQNHVTRSFVDELKAQLGPNPDPAALFRFCFPPDEVRAPVHIREAGSKRFVFRSESTDFRFHEPVLLRPDQLNDYRASGTVAGVVGLVVGYSANILNAVCDDDSGRLVLNNGYHRTCALLELGITHAPCVIQTVSSRDELDLVAKSIVATDPGYFFNAPRPPLMRDFADPRIRKVLRIKRIARMIEVSYDVRDYFIEE</sequence>
<dbReference type="EMBL" id="CP024608">
    <property type="protein sequence ID" value="ATQ77600.1"/>
    <property type="molecule type" value="Genomic_DNA"/>
</dbReference>
<protein>
    <submittedName>
        <fullName evidence="1">Uncharacterized protein</fullName>
    </submittedName>
</protein>
<dbReference type="Proteomes" id="UP000229897">
    <property type="component" value="Chromosome"/>
</dbReference>
<evidence type="ECO:0000313" key="2">
    <source>
        <dbReference type="Proteomes" id="UP000229897"/>
    </source>
</evidence>
<dbReference type="KEGG" id="mass:CR152_26175"/>